<dbReference type="STRING" id="65357.A0A024GD51"/>
<evidence type="ECO:0000259" key="6">
    <source>
        <dbReference type="Pfam" id="PF13676"/>
    </source>
</evidence>
<dbReference type="EMBL" id="CAIX01000070">
    <property type="protein sequence ID" value="CCI44432.1"/>
    <property type="molecule type" value="Genomic_DNA"/>
</dbReference>
<feature type="region of interest" description="Disordered" evidence="4">
    <location>
        <begin position="18"/>
        <end position="37"/>
    </location>
</feature>
<comment type="caution">
    <text evidence="7">The sequence shown here is derived from an EMBL/GenBank/DDBJ whole genome shotgun (WGS) entry which is preliminary data.</text>
</comment>
<dbReference type="InterPro" id="IPR050745">
    <property type="entry name" value="Multifunctional_regulatory"/>
</dbReference>
<keyword evidence="5" id="KW-0812">Transmembrane</keyword>
<dbReference type="Pfam" id="PF13676">
    <property type="entry name" value="TIR_2"/>
    <property type="match status" value="1"/>
</dbReference>
<dbReference type="PANTHER" id="PTHR24189:SF50">
    <property type="entry name" value="ANKYRIN REPEAT AND SOCS BOX PROTEIN 2"/>
    <property type="match status" value="1"/>
</dbReference>
<dbReference type="OrthoDB" id="20872at2759"/>
<dbReference type="SMART" id="SM00248">
    <property type="entry name" value="ANK"/>
    <property type="match status" value="7"/>
</dbReference>
<feature type="transmembrane region" description="Helical" evidence="5">
    <location>
        <begin position="253"/>
        <end position="278"/>
    </location>
</feature>
<feature type="repeat" description="ANK" evidence="3">
    <location>
        <begin position="578"/>
        <end position="610"/>
    </location>
</feature>
<name>A0A024GD51_9STRA</name>
<evidence type="ECO:0000313" key="7">
    <source>
        <dbReference type="EMBL" id="CCI44432.1"/>
    </source>
</evidence>
<evidence type="ECO:0000256" key="5">
    <source>
        <dbReference type="SAM" id="Phobius"/>
    </source>
</evidence>
<gene>
    <name evidence="7" type="ORF">BN9_052410</name>
</gene>
<feature type="repeat" description="ANK" evidence="3">
    <location>
        <begin position="617"/>
        <end position="649"/>
    </location>
</feature>
<dbReference type="InParanoid" id="A0A024GD51"/>
<dbReference type="Gene3D" id="3.40.50.10140">
    <property type="entry name" value="Toll/interleukin-1 receptor homology (TIR) domain"/>
    <property type="match status" value="2"/>
</dbReference>
<dbReference type="Gene3D" id="1.25.40.20">
    <property type="entry name" value="Ankyrin repeat-containing domain"/>
    <property type="match status" value="3"/>
</dbReference>
<feature type="repeat" description="ANK" evidence="3">
    <location>
        <begin position="650"/>
        <end position="682"/>
    </location>
</feature>
<dbReference type="Pfam" id="PF00023">
    <property type="entry name" value="Ank"/>
    <property type="match status" value="2"/>
</dbReference>
<keyword evidence="5" id="KW-0472">Membrane</keyword>
<evidence type="ECO:0000313" key="8">
    <source>
        <dbReference type="Proteomes" id="UP000053237"/>
    </source>
</evidence>
<sequence length="1158" mass="129374">MSALPLEKMGLLNQSETDVSNNAHHHQNASDKATGRKVASEDIYDHEISEPETPFHRIIDAQPQTMLHGQTKPLPPYLLGSGYVSNSYFVCRLRYLMYCMAFIDCVGIAAFWFTDSINDGGLYVEDARSSMSFRKARCVARGGCSDSCETIVVYGSLIYHMLPLVVLIGLPASGWRCFEPFERTEFSPVDSRQYLQNEQSRRHAENHESIEAVPSDQSTRIYTSLNSVSDSPMQVNQRSGGKKQNSTKLRRTAFLQICELSAVLVLWINFLIMLYYIYGLFHGDSLNCGYVQVQLYVDLAVIPFVLHFVELCYFFRYREHIKMQLGAFHEEDQTGGLKSAFVKTFHRRHLFKSKTTSFARNIRKALFKAAELENLRDLSYTLVSAQERLGRDFAARMYSNPKMRLRFFSKSKKNPLHAAAANGNVQMIDVLIHAGFGVNSLDKVARMRLSTGDVFLYFAKFFISDPVPSDTATSIYKTTLVTPLHCAVYMNQIEAVKALIAHGADVNKCAKSSNANHVVPPLFIAENTMIVRLLLEAGANHLLVPDPGHQNTLTALQLAYLSDNIPVARELEKWGGDVALTPLHAAAGANHDAAVRKLLKKKADPNSLGEFGYEGLHRRTPLHWAAVKNASSSLLELLLCGGNPNFQDRLGRTPLHWAASLGSTECVLLLLQNGADCRIRDASTMTPMLCAGRARLGTDVLFNHLIKYGADVNDCTLTGDTALHLAVKEERLGTALSLIACGADMHKVNQYGFRPLDNTTSTKFQFEMKRASGYRDILITATPTHVEFATKLKDSLERMNITAWRLDYVELEKIEDTSWRERVVRDIASTSIIIAVITQDFTLSECCLRELATAKEVGTPVMAVSTENARIGDELQVYLYTRQVVPFESAIVASTQSDAPTAYDHLSEQDRSDVKPISYLYDEAKYEAQFRLLLDGVRDEIEKQRKGQIQKQLSQNQTAMFETAVRGQTMFESLVGSHISFISNKEVTAGSGAEDPNSESTSKVSGEPHRSNLAERKYIFIAHGDCHRAFVRNLYERLSSCGYAVVVDGGNFNELPESSNMKERIQAGKNAILGCSACIVVVSERTAKNELVSDQLAFAEDKQRPIFPILLNDVKLDTSVISLLSYRPLYHFTTNVGFTASLHQLMTRMREILPLEGM</sequence>
<dbReference type="InterPro" id="IPR036770">
    <property type="entry name" value="Ankyrin_rpt-contain_sf"/>
</dbReference>
<evidence type="ECO:0000256" key="3">
    <source>
        <dbReference type="PROSITE-ProRule" id="PRU00023"/>
    </source>
</evidence>
<evidence type="ECO:0000256" key="2">
    <source>
        <dbReference type="ARBA" id="ARBA00023043"/>
    </source>
</evidence>
<feature type="repeat" description="ANK" evidence="3">
    <location>
        <begin position="479"/>
        <end position="511"/>
    </location>
</feature>
<keyword evidence="5" id="KW-1133">Transmembrane helix</keyword>
<dbReference type="PROSITE" id="PS50088">
    <property type="entry name" value="ANK_REPEAT"/>
    <property type="match status" value="6"/>
</dbReference>
<dbReference type="InterPro" id="IPR000157">
    <property type="entry name" value="TIR_dom"/>
</dbReference>
<feature type="domain" description="TIR" evidence="6">
    <location>
        <begin position="1019"/>
        <end position="1116"/>
    </location>
</feature>
<feature type="transmembrane region" description="Helical" evidence="5">
    <location>
        <begin position="151"/>
        <end position="170"/>
    </location>
</feature>
<feature type="region of interest" description="Disordered" evidence="4">
    <location>
        <begin position="987"/>
        <end position="1009"/>
    </location>
</feature>
<feature type="repeat" description="ANK" evidence="3">
    <location>
        <begin position="718"/>
        <end position="750"/>
    </location>
</feature>
<dbReference type="SUPFAM" id="SSF48403">
    <property type="entry name" value="Ankyrin repeat"/>
    <property type="match status" value="1"/>
</dbReference>
<protein>
    <recommendedName>
        <fullName evidence="6">TIR domain-containing protein</fullName>
    </recommendedName>
</protein>
<dbReference type="AlphaFoldDB" id="A0A024GD51"/>
<dbReference type="GO" id="GO:0007165">
    <property type="term" value="P:signal transduction"/>
    <property type="evidence" value="ECO:0007669"/>
    <property type="project" value="InterPro"/>
</dbReference>
<evidence type="ECO:0000256" key="1">
    <source>
        <dbReference type="ARBA" id="ARBA00022737"/>
    </source>
</evidence>
<dbReference type="Proteomes" id="UP000053237">
    <property type="component" value="Unassembled WGS sequence"/>
</dbReference>
<dbReference type="PROSITE" id="PS50297">
    <property type="entry name" value="ANK_REP_REGION"/>
    <property type="match status" value="5"/>
</dbReference>
<proteinExistence type="predicted"/>
<feature type="transmembrane region" description="Helical" evidence="5">
    <location>
        <begin position="95"/>
        <end position="113"/>
    </location>
</feature>
<dbReference type="InterPro" id="IPR035897">
    <property type="entry name" value="Toll_tir_struct_dom_sf"/>
</dbReference>
<dbReference type="InterPro" id="IPR002110">
    <property type="entry name" value="Ankyrin_rpt"/>
</dbReference>
<feature type="repeat" description="ANK" evidence="3">
    <location>
        <begin position="411"/>
        <end position="443"/>
    </location>
</feature>
<reference evidence="7 8" key="1">
    <citation type="submission" date="2012-05" db="EMBL/GenBank/DDBJ databases">
        <title>Recombination and specialization in a pathogen metapopulation.</title>
        <authorList>
            <person name="Gardiner A."/>
            <person name="Kemen E."/>
            <person name="Schultz-Larsen T."/>
            <person name="MacLean D."/>
            <person name="Van Oosterhout C."/>
            <person name="Jones J.D.G."/>
        </authorList>
    </citation>
    <scope>NUCLEOTIDE SEQUENCE [LARGE SCALE GENOMIC DNA]</scope>
    <source>
        <strain evidence="7 8">Ac Nc2</strain>
    </source>
</reference>
<dbReference type="PANTHER" id="PTHR24189">
    <property type="entry name" value="MYOTROPHIN"/>
    <property type="match status" value="1"/>
</dbReference>
<keyword evidence="8" id="KW-1185">Reference proteome</keyword>
<dbReference type="SUPFAM" id="SSF52200">
    <property type="entry name" value="Toll/Interleukin receptor TIR domain"/>
    <property type="match status" value="2"/>
</dbReference>
<dbReference type="Pfam" id="PF12796">
    <property type="entry name" value="Ank_2"/>
    <property type="match status" value="2"/>
</dbReference>
<keyword evidence="1" id="KW-0677">Repeat</keyword>
<organism evidence="7 8">
    <name type="scientific">Albugo candida</name>
    <dbReference type="NCBI Taxonomy" id="65357"/>
    <lineage>
        <taxon>Eukaryota</taxon>
        <taxon>Sar</taxon>
        <taxon>Stramenopiles</taxon>
        <taxon>Oomycota</taxon>
        <taxon>Peronosporomycetes</taxon>
        <taxon>Albuginales</taxon>
        <taxon>Albuginaceae</taxon>
        <taxon>Albugo</taxon>
    </lineage>
</organism>
<evidence type="ECO:0000256" key="4">
    <source>
        <dbReference type="SAM" id="MobiDB-lite"/>
    </source>
</evidence>
<keyword evidence="2 3" id="KW-0040">ANK repeat</keyword>
<accession>A0A024GD51</accession>